<dbReference type="Gene3D" id="2.40.420.20">
    <property type="match status" value="1"/>
</dbReference>
<dbReference type="EMBL" id="CP049801">
    <property type="protein sequence ID" value="QIO04518.1"/>
    <property type="molecule type" value="Genomic_DNA"/>
</dbReference>
<keyword evidence="5" id="KW-0732">Signal</keyword>
<keyword evidence="3" id="KW-0813">Transport</keyword>
<gene>
    <name evidence="10" type="ORF">G8E00_00370</name>
</gene>
<dbReference type="SUPFAM" id="SSF111369">
    <property type="entry name" value="HlyD-like secretion proteins"/>
    <property type="match status" value="1"/>
</dbReference>
<dbReference type="Pfam" id="PF25876">
    <property type="entry name" value="HH_MFP_RND"/>
    <property type="match status" value="1"/>
</dbReference>
<evidence type="ECO:0000313" key="10">
    <source>
        <dbReference type="EMBL" id="QIO04518.1"/>
    </source>
</evidence>
<evidence type="ECO:0000259" key="8">
    <source>
        <dbReference type="Pfam" id="PF25954"/>
    </source>
</evidence>
<feature type="domain" description="Multidrug resistance protein MdtA-like C-terminal permuted SH3" evidence="9">
    <location>
        <begin position="282"/>
        <end position="341"/>
    </location>
</feature>
<dbReference type="GO" id="GO:0015562">
    <property type="term" value="F:efflux transmembrane transporter activity"/>
    <property type="evidence" value="ECO:0007669"/>
    <property type="project" value="TreeGrafter"/>
</dbReference>
<keyword evidence="4" id="KW-0175">Coiled coil</keyword>
<dbReference type="GO" id="GO:1990281">
    <property type="term" value="C:efflux pump complex"/>
    <property type="evidence" value="ECO:0007669"/>
    <property type="project" value="TreeGrafter"/>
</dbReference>
<feature type="coiled-coil region" evidence="4">
    <location>
        <begin position="92"/>
        <end position="126"/>
    </location>
</feature>
<name>A0A6G8RRV3_9GAMM</name>
<protein>
    <submittedName>
        <fullName evidence="10">Efflux RND transporter periplasmic adaptor subunit</fullName>
    </submittedName>
</protein>
<evidence type="ECO:0000259" key="6">
    <source>
        <dbReference type="Pfam" id="PF25876"/>
    </source>
</evidence>
<evidence type="ECO:0000256" key="2">
    <source>
        <dbReference type="ARBA" id="ARBA00009477"/>
    </source>
</evidence>
<feature type="domain" description="Multidrug resistance protein MdtA-like barrel-sandwich hybrid" evidence="7">
    <location>
        <begin position="59"/>
        <end position="197"/>
    </location>
</feature>
<dbReference type="PROSITE" id="PS51257">
    <property type="entry name" value="PROKAR_LIPOPROTEIN"/>
    <property type="match status" value="1"/>
</dbReference>
<proteinExistence type="inferred from homology"/>
<dbReference type="Pfam" id="PF25967">
    <property type="entry name" value="RND-MFP_C"/>
    <property type="match status" value="1"/>
</dbReference>
<dbReference type="PANTHER" id="PTHR30469">
    <property type="entry name" value="MULTIDRUG RESISTANCE PROTEIN MDTA"/>
    <property type="match status" value="1"/>
</dbReference>
<comment type="subcellular location">
    <subcellularLocation>
        <location evidence="1">Cell envelope</location>
    </subcellularLocation>
</comment>
<feature type="chain" id="PRO_5026257492" evidence="5">
    <location>
        <begin position="22"/>
        <end position="367"/>
    </location>
</feature>
<dbReference type="InterPro" id="IPR058624">
    <property type="entry name" value="MdtA-like_HH"/>
</dbReference>
<dbReference type="Gene3D" id="2.40.50.100">
    <property type="match status" value="1"/>
</dbReference>
<dbReference type="RefSeq" id="WP_166221247.1">
    <property type="nucleotide sequence ID" value="NZ_CP049801.1"/>
</dbReference>
<evidence type="ECO:0000313" key="11">
    <source>
        <dbReference type="Proteomes" id="UP000502297"/>
    </source>
</evidence>
<evidence type="ECO:0000259" key="7">
    <source>
        <dbReference type="Pfam" id="PF25917"/>
    </source>
</evidence>
<dbReference type="PANTHER" id="PTHR30469:SF15">
    <property type="entry name" value="HLYD FAMILY OF SECRETION PROTEINS"/>
    <property type="match status" value="1"/>
</dbReference>
<dbReference type="KEGG" id="asha:G8E00_00370"/>
<evidence type="ECO:0000256" key="1">
    <source>
        <dbReference type="ARBA" id="ARBA00004196"/>
    </source>
</evidence>
<dbReference type="InterPro" id="IPR058625">
    <property type="entry name" value="MdtA-like_BSH"/>
</dbReference>
<dbReference type="Pfam" id="PF25917">
    <property type="entry name" value="BSH_RND"/>
    <property type="match status" value="1"/>
</dbReference>
<dbReference type="InterPro" id="IPR006143">
    <property type="entry name" value="RND_pump_MFP"/>
</dbReference>
<keyword evidence="11" id="KW-1185">Reference proteome</keyword>
<organism evidence="10 11">
    <name type="scientific">Acinetobacter shaoyimingii</name>
    <dbReference type="NCBI Taxonomy" id="2715164"/>
    <lineage>
        <taxon>Bacteria</taxon>
        <taxon>Pseudomonadati</taxon>
        <taxon>Pseudomonadota</taxon>
        <taxon>Gammaproteobacteria</taxon>
        <taxon>Moraxellales</taxon>
        <taxon>Moraxellaceae</taxon>
        <taxon>Acinetobacter</taxon>
    </lineage>
</organism>
<dbReference type="NCBIfam" id="TIGR01730">
    <property type="entry name" value="RND_mfp"/>
    <property type="match status" value="1"/>
</dbReference>
<evidence type="ECO:0000256" key="3">
    <source>
        <dbReference type="ARBA" id="ARBA00022448"/>
    </source>
</evidence>
<evidence type="ECO:0000256" key="5">
    <source>
        <dbReference type="SAM" id="SignalP"/>
    </source>
</evidence>
<comment type="similarity">
    <text evidence="2">Belongs to the membrane fusion protein (MFP) (TC 8.A.1) family.</text>
</comment>
<feature type="domain" description="CusB-like beta-barrel" evidence="8">
    <location>
        <begin position="207"/>
        <end position="278"/>
    </location>
</feature>
<accession>A0A6G8RRV3</accession>
<dbReference type="Gene3D" id="2.40.30.170">
    <property type="match status" value="1"/>
</dbReference>
<dbReference type="Gene3D" id="1.10.287.470">
    <property type="entry name" value="Helix hairpin bin"/>
    <property type="match status" value="1"/>
</dbReference>
<evidence type="ECO:0000259" key="9">
    <source>
        <dbReference type="Pfam" id="PF25967"/>
    </source>
</evidence>
<evidence type="ECO:0000256" key="4">
    <source>
        <dbReference type="SAM" id="Coils"/>
    </source>
</evidence>
<feature type="signal peptide" evidence="5">
    <location>
        <begin position="1"/>
        <end position="21"/>
    </location>
</feature>
<sequence>MSSSKIFMTSIVIVLISTLSACHQKPATEEQVPFVMVTQPQSKQNQLKSYAGEVQARQQATLAFRVTGHITKRYVEVGDRVTEGQLLAELDVKDAQLQLNVSKAQLENARSAAKNAEQELNRYKDLLPINAVSRSQYDVVDNQYKAAISALKQAQANYNVSLNQTHYNQLRATKNGVITQRDIEIGQVVAAGQAAYQLAIDGDREVVIGVPEQAVSKMQVGQAAWVTLWSAPEQRFAATVREISPATDQSRTFRVKVALKEGQSQIQLGQSARVYFSENQDNVISVPLASISAKQNQAYAWVVKPDHTLHKVDVKLGAYGRDSVSVISGLNASNWVVVGGVHLLREGQKINPIDRDNRAVNIQSGAK</sequence>
<dbReference type="InterPro" id="IPR058627">
    <property type="entry name" value="MdtA-like_C"/>
</dbReference>
<feature type="domain" description="Multidrug resistance protein MdtA-like alpha-helical hairpin" evidence="6">
    <location>
        <begin position="99"/>
        <end position="156"/>
    </location>
</feature>
<reference evidence="10 11" key="1">
    <citation type="submission" date="2020-03" db="EMBL/GenBank/DDBJ databases">
        <authorList>
            <person name="Zhu W."/>
        </authorList>
    </citation>
    <scope>NUCLEOTIDE SEQUENCE [LARGE SCALE GENOMIC DNA]</scope>
    <source>
        <strain evidence="10 11">323-1</strain>
    </source>
</reference>
<dbReference type="Pfam" id="PF25954">
    <property type="entry name" value="Beta-barrel_RND_2"/>
    <property type="match status" value="1"/>
</dbReference>
<dbReference type="Proteomes" id="UP000502297">
    <property type="component" value="Chromosome"/>
</dbReference>
<dbReference type="AlphaFoldDB" id="A0A6G8RRV3"/>
<dbReference type="InterPro" id="IPR058792">
    <property type="entry name" value="Beta-barrel_RND_2"/>
</dbReference>